<keyword evidence="6" id="KW-0696">RNA-directed RNA polymerase</keyword>
<proteinExistence type="predicted"/>
<evidence type="ECO:0000256" key="3">
    <source>
        <dbReference type="ARBA" id="ARBA00022953"/>
    </source>
</evidence>
<dbReference type="InterPro" id="IPR043502">
    <property type="entry name" value="DNA/RNA_pol_sf"/>
</dbReference>
<protein>
    <submittedName>
        <fullName evidence="6">RNA-dependent RNA polymerase</fullName>
    </submittedName>
</protein>
<keyword evidence="3" id="KW-0693">Viral RNA replication</keyword>
<sequence length="638" mass="72366">MEFGDPSFGGEDLQALDFEFGDLWQPGQRVSVMRAEKRKREWEDETVDDVLTLNGSLRGPPSSGGSYSTRRRKTNRRNQEANARSAARLRHRPEFKHIAVVDGGVFKRHFKPGLQFAQADPIITEYMESKQQFELLKQMGNKCMMTPCDEAQMRHLQFFDRPPLRASRPQSAELDRALQFVRKILTVPGGLEFPHAENLEGVRYKARKYPGNEYHQMGFTTRGEAQEAALVDAKLAWSQLMAGERVEPHQVRLGGRGKLVNKSQKDAEEDGTPKGRLILMLSQRDLLLLGNVEQILTEAYKDEQYPMSIGFGWFGGNVTRTVERLGRLSKYFCMDAEKFDASLDPWLVQEALRILRAQFAPGWTDGGTAYWAFVEETLLEAPICRDDGWVMLRQVGTTSGHSFNTLVQSVCSLILGYTGLLCNTAREKWGLVLEESEIETLGDDNETGVGPTLEAMTGLQYGRPVRDLTGVNWLGDKSFATDTLLDLEPFPEDGTEDGRFQGVQYLGKYLRLIDIPAELGGGEAVVPYRPMEETVARVLYPEREARDVLHLYERVLGNLLDGYGNPLTARWLNELLDWLEPKLAFMPTTWTSDSVQDAARDYTAVEVEVPKPKRWSWEEWLVLTLSEKRDAQDMYIVC</sequence>
<dbReference type="InterPro" id="IPR001205">
    <property type="entry name" value="RNA-dir_pol_C"/>
</dbReference>
<organism evidence="6">
    <name type="scientific">Gremmeniella abietina RNA virus 6</name>
    <dbReference type="NCBI Taxonomy" id="1565456"/>
    <lineage>
        <taxon>Viruses</taxon>
        <taxon>Riboviria</taxon>
        <taxon>dsRNA viruses</taxon>
    </lineage>
</organism>
<reference evidence="6" key="1">
    <citation type="submission" date="2014-04" db="EMBL/GenBank/DDBJ databases">
        <title>Relation of temperature with the occurrence and expression of a non-cryptic novel mycovirus in the conifer pathogen Gremmeniella abietina.</title>
        <authorList>
            <person name="Botella L."/>
        </authorList>
    </citation>
    <scope>NUCLEOTIDE SEQUENCE</scope>
    <source>
        <strain evidence="6">GaRV6_1</strain>
    </source>
</reference>
<keyword evidence="1" id="KW-0808">Transferase</keyword>
<evidence type="ECO:0000256" key="4">
    <source>
        <dbReference type="SAM" id="MobiDB-lite"/>
    </source>
</evidence>
<dbReference type="GO" id="GO:0006351">
    <property type="term" value="P:DNA-templated transcription"/>
    <property type="evidence" value="ECO:0007669"/>
    <property type="project" value="InterPro"/>
</dbReference>
<evidence type="ECO:0000259" key="5">
    <source>
        <dbReference type="Pfam" id="PF00680"/>
    </source>
</evidence>
<dbReference type="GO" id="GO:0003723">
    <property type="term" value="F:RNA binding"/>
    <property type="evidence" value="ECO:0007669"/>
    <property type="project" value="InterPro"/>
</dbReference>
<evidence type="ECO:0000313" key="6">
    <source>
        <dbReference type="EMBL" id="AIU98624.1"/>
    </source>
</evidence>
<dbReference type="Pfam" id="PF00680">
    <property type="entry name" value="RdRP_1"/>
    <property type="match status" value="1"/>
</dbReference>
<dbReference type="GO" id="GO:0003968">
    <property type="term" value="F:RNA-directed RNA polymerase activity"/>
    <property type="evidence" value="ECO:0007669"/>
    <property type="project" value="UniProtKB-KW"/>
</dbReference>
<feature type="region of interest" description="Disordered" evidence="4">
    <location>
        <begin position="52"/>
        <end position="88"/>
    </location>
</feature>
<dbReference type="EMBL" id="KJ742567">
    <property type="protein sequence ID" value="AIU98624.1"/>
    <property type="molecule type" value="Genomic_RNA"/>
</dbReference>
<evidence type="ECO:0000256" key="2">
    <source>
        <dbReference type="ARBA" id="ARBA00022695"/>
    </source>
</evidence>
<accession>A0A0A0R9Q5</accession>
<dbReference type="SUPFAM" id="SSF56672">
    <property type="entry name" value="DNA/RNA polymerases"/>
    <property type="match status" value="1"/>
</dbReference>
<name>A0A0A0R9Q5_9VIRU</name>
<feature type="domain" description="RNA-directed RNA polymerase C-terminal" evidence="5">
    <location>
        <begin position="274"/>
        <end position="446"/>
    </location>
</feature>
<evidence type="ECO:0000256" key="1">
    <source>
        <dbReference type="ARBA" id="ARBA00022679"/>
    </source>
</evidence>
<keyword evidence="2" id="KW-0548">Nucleotidyltransferase</keyword>
<feature type="compositionally biased region" description="Low complexity" evidence="4">
    <location>
        <begin position="55"/>
        <end position="68"/>
    </location>
</feature>